<dbReference type="STRING" id="75743.A0A401Q7Q2"/>
<name>A0A401Q7Q2_SCYTO</name>
<feature type="region of interest" description="Disordered" evidence="1">
    <location>
        <begin position="1"/>
        <end position="35"/>
    </location>
</feature>
<protein>
    <submittedName>
        <fullName evidence="2">Uncharacterized protein</fullName>
    </submittedName>
</protein>
<feature type="non-terminal residue" evidence="2">
    <location>
        <position position="1"/>
    </location>
</feature>
<gene>
    <name evidence="2" type="ORF">scyTo_0022171</name>
</gene>
<dbReference type="AlphaFoldDB" id="A0A401Q7Q2"/>
<dbReference type="OMA" id="MVRNWTT"/>
<feature type="region of interest" description="Disordered" evidence="1">
    <location>
        <begin position="54"/>
        <end position="98"/>
    </location>
</feature>
<organism evidence="2 3">
    <name type="scientific">Scyliorhinus torazame</name>
    <name type="common">Cloudy catshark</name>
    <name type="synonym">Catulus torazame</name>
    <dbReference type="NCBI Taxonomy" id="75743"/>
    <lineage>
        <taxon>Eukaryota</taxon>
        <taxon>Metazoa</taxon>
        <taxon>Chordata</taxon>
        <taxon>Craniata</taxon>
        <taxon>Vertebrata</taxon>
        <taxon>Chondrichthyes</taxon>
        <taxon>Elasmobranchii</taxon>
        <taxon>Galeomorphii</taxon>
        <taxon>Galeoidea</taxon>
        <taxon>Carcharhiniformes</taxon>
        <taxon>Scyliorhinidae</taxon>
        <taxon>Scyliorhinus</taxon>
    </lineage>
</organism>
<dbReference type="OrthoDB" id="9932958at2759"/>
<sequence>AHSLCEDTSSELQGVTSMETKGQPESRRSSSTGRGALARLTQFILMVRNWTTQQMHNEDQRPDSFLERFRGPEMKDVSSRESNTQSALGNLEHPGRSK</sequence>
<proteinExistence type="predicted"/>
<evidence type="ECO:0000313" key="2">
    <source>
        <dbReference type="EMBL" id="GCB81400.1"/>
    </source>
</evidence>
<feature type="non-terminal residue" evidence="2">
    <location>
        <position position="98"/>
    </location>
</feature>
<evidence type="ECO:0000256" key="1">
    <source>
        <dbReference type="SAM" id="MobiDB-lite"/>
    </source>
</evidence>
<feature type="compositionally biased region" description="Polar residues" evidence="1">
    <location>
        <begin position="1"/>
        <end position="20"/>
    </location>
</feature>
<comment type="caution">
    <text evidence="2">The sequence shown here is derived from an EMBL/GenBank/DDBJ whole genome shotgun (WGS) entry which is preliminary data.</text>
</comment>
<reference evidence="2 3" key="1">
    <citation type="journal article" date="2018" name="Nat. Ecol. Evol.">
        <title>Shark genomes provide insights into elasmobranch evolution and the origin of vertebrates.</title>
        <authorList>
            <person name="Hara Y"/>
            <person name="Yamaguchi K"/>
            <person name="Onimaru K"/>
            <person name="Kadota M"/>
            <person name="Koyanagi M"/>
            <person name="Keeley SD"/>
            <person name="Tatsumi K"/>
            <person name="Tanaka K"/>
            <person name="Motone F"/>
            <person name="Kageyama Y"/>
            <person name="Nozu R"/>
            <person name="Adachi N"/>
            <person name="Nishimura O"/>
            <person name="Nakagawa R"/>
            <person name="Tanegashima C"/>
            <person name="Kiyatake I"/>
            <person name="Matsumoto R"/>
            <person name="Murakumo K"/>
            <person name="Nishida K"/>
            <person name="Terakita A"/>
            <person name="Kuratani S"/>
            <person name="Sato K"/>
            <person name="Hyodo S Kuraku.S."/>
        </authorList>
    </citation>
    <scope>NUCLEOTIDE SEQUENCE [LARGE SCALE GENOMIC DNA]</scope>
</reference>
<dbReference type="Proteomes" id="UP000288216">
    <property type="component" value="Unassembled WGS sequence"/>
</dbReference>
<evidence type="ECO:0000313" key="3">
    <source>
        <dbReference type="Proteomes" id="UP000288216"/>
    </source>
</evidence>
<keyword evidence="3" id="KW-1185">Reference proteome</keyword>
<feature type="compositionally biased region" description="Basic and acidic residues" evidence="1">
    <location>
        <begin position="56"/>
        <end position="79"/>
    </location>
</feature>
<accession>A0A401Q7Q2</accession>
<dbReference type="EMBL" id="BFAA01021487">
    <property type="protein sequence ID" value="GCB81400.1"/>
    <property type="molecule type" value="Genomic_DNA"/>
</dbReference>